<reference evidence="1" key="2">
    <citation type="submission" date="2021-04" db="EMBL/GenBank/DDBJ databases">
        <authorList>
            <person name="Gilroy R."/>
        </authorList>
    </citation>
    <scope>NUCLEOTIDE SEQUENCE</scope>
    <source>
        <strain evidence="1">ChiSxjej5B17-1746</strain>
    </source>
</reference>
<gene>
    <name evidence="1" type="ORF">H9874_00870</name>
</gene>
<dbReference type="Proteomes" id="UP000824264">
    <property type="component" value="Unassembled WGS sequence"/>
</dbReference>
<protein>
    <submittedName>
        <fullName evidence="1">Protein phosphatase</fullName>
    </submittedName>
</protein>
<dbReference type="Pfam" id="PF07410">
    <property type="entry name" value="Phage_Gp111"/>
    <property type="match status" value="1"/>
</dbReference>
<accession>A0A9D1U7L6</accession>
<dbReference type="EMBL" id="DXGI01000030">
    <property type="protein sequence ID" value="HIW77684.1"/>
    <property type="molecule type" value="Genomic_DNA"/>
</dbReference>
<name>A0A9D1U7L6_9BACT</name>
<dbReference type="AlphaFoldDB" id="A0A9D1U7L6"/>
<organism evidence="1 2">
    <name type="scientific">Candidatus Bilophila faecipullorum</name>
    <dbReference type="NCBI Taxonomy" id="2838482"/>
    <lineage>
        <taxon>Bacteria</taxon>
        <taxon>Pseudomonadati</taxon>
        <taxon>Thermodesulfobacteriota</taxon>
        <taxon>Desulfovibrionia</taxon>
        <taxon>Desulfovibrionales</taxon>
        <taxon>Desulfovibrionaceae</taxon>
        <taxon>Bilophila</taxon>
    </lineage>
</organism>
<evidence type="ECO:0000313" key="2">
    <source>
        <dbReference type="Proteomes" id="UP000824264"/>
    </source>
</evidence>
<comment type="caution">
    <text evidence="1">The sequence shown here is derived from an EMBL/GenBank/DDBJ whole genome shotgun (WGS) entry which is preliminary data.</text>
</comment>
<proteinExistence type="predicted"/>
<sequence>MTAKRRQELKELMVTAWNLARFGANRFGGPASLYFWMALRIAWGERGAKSVYYTKGNMAQMWMGIVPRQEKIKRGQMMLPGLA</sequence>
<dbReference type="InterPro" id="IPR010878">
    <property type="entry name" value="Gp111"/>
</dbReference>
<reference evidence="1" key="1">
    <citation type="journal article" date="2021" name="PeerJ">
        <title>Extensive microbial diversity within the chicken gut microbiome revealed by metagenomics and culture.</title>
        <authorList>
            <person name="Gilroy R."/>
            <person name="Ravi A."/>
            <person name="Getino M."/>
            <person name="Pursley I."/>
            <person name="Horton D.L."/>
            <person name="Alikhan N.F."/>
            <person name="Baker D."/>
            <person name="Gharbi K."/>
            <person name="Hall N."/>
            <person name="Watson M."/>
            <person name="Adriaenssens E.M."/>
            <person name="Foster-Nyarko E."/>
            <person name="Jarju S."/>
            <person name="Secka A."/>
            <person name="Antonio M."/>
            <person name="Oren A."/>
            <person name="Chaudhuri R.R."/>
            <person name="La Ragione R."/>
            <person name="Hildebrand F."/>
            <person name="Pallen M.J."/>
        </authorList>
    </citation>
    <scope>NUCLEOTIDE SEQUENCE</scope>
    <source>
        <strain evidence="1">ChiSxjej5B17-1746</strain>
    </source>
</reference>
<evidence type="ECO:0000313" key="1">
    <source>
        <dbReference type="EMBL" id="HIW77684.1"/>
    </source>
</evidence>